<feature type="chain" id="PRO_5001639758" description="Leucine-rich repeat-containing N-terminal plant-type domain-containing protein" evidence="11">
    <location>
        <begin position="23"/>
        <end position="477"/>
    </location>
</feature>
<dbReference type="InterPro" id="IPR001611">
    <property type="entry name" value="Leu-rich_rpt"/>
</dbReference>
<dbReference type="InterPro" id="IPR032675">
    <property type="entry name" value="LRR_dom_sf"/>
</dbReference>
<dbReference type="Pfam" id="PF13855">
    <property type="entry name" value="LRR_8"/>
    <property type="match status" value="2"/>
</dbReference>
<dbReference type="GO" id="GO:0051707">
    <property type="term" value="P:response to other organism"/>
    <property type="evidence" value="ECO:0007669"/>
    <property type="project" value="UniProtKB-ARBA"/>
</dbReference>
<evidence type="ECO:0000256" key="10">
    <source>
        <dbReference type="SAM" id="MobiDB-lite"/>
    </source>
</evidence>
<evidence type="ECO:0000256" key="6">
    <source>
        <dbReference type="ARBA" id="ARBA00022741"/>
    </source>
</evidence>
<evidence type="ECO:0000256" key="3">
    <source>
        <dbReference type="ARBA" id="ARBA00022614"/>
    </source>
</evidence>
<evidence type="ECO:0000313" key="12">
    <source>
        <dbReference type="EMBL" id="KDP37991.1"/>
    </source>
</evidence>
<dbReference type="SUPFAM" id="SSF52058">
    <property type="entry name" value="L domain-like"/>
    <property type="match status" value="1"/>
</dbReference>
<dbReference type="FunFam" id="3.80.10.10:FF:000299">
    <property type="entry name" value="Piriformospora indica-insensitive protein 2"/>
    <property type="match status" value="1"/>
</dbReference>
<feature type="region of interest" description="Disordered" evidence="10">
    <location>
        <begin position="424"/>
        <end position="444"/>
    </location>
</feature>
<keyword evidence="3" id="KW-0433">Leucine-rich repeat</keyword>
<keyword evidence="8" id="KW-0472">Membrane</keyword>
<feature type="signal peptide" evidence="11">
    <location>
        <begin position="1"/>
        <end position="22"/>
    </location>
</feature>
<dbReference type="GO" id="GO:0005886">
    <property type="term" value="C:plasma membrane"/>
    <property type="evidence" value="ECO:0007669"/>
    <property type="project" value="UniProtKB-SubCell"/>
</dbReference>
<protein>
    <recommendedName>
        <fullName evidence="14">Leucine-rich repeat-containing N-terminal plant-type domain-containing protein</fullName>
    </recommendedName>
</protein>
<evidence type="ECO:0000256" key="9">
    <source>
        <dbReference type="ARBA" id="ARBA00023180"/>
    </source>
</evidence>
<evidence type="ECO:0000256" key="8">
    <source>
        <dbReference type="ARBA" id="ARBA00023136"/>
    </source>
</evidence>
<gene>
    <name evidence="12" type="ORF">JCGZ_04634</name>
</gene>
<dbReference type="PRINTS" id="PR00019">
    <property type="entry name" value="LEURICHRPT"/>
</dbReference>
<dbReference type="SMART" id="SM00369">
    <property type="entry name" value="LRR_TYP"/>
    <property type="match status" value="5"/>
</dbReference>
<keyword evidence="9" id="KW-0325">Glycoprotein</keyword>
<keyword evidence="4 11" id="KW-0732">Signal</keyword>
<organism evidence="12 13">
    <name type="scientific">Jatropha curcas</name>
    <name type="common">Barbados nut</name>
    <dbReference type="NCBI Taxonomy" id="180498"/>
    <lineage>
        <taxon>Eukaryota</taxon>
        <taxon>Viridiplantae</taxon>
        <taxon>Streptophyta</taxon>
        <taxon>Embryophyta</taxon>
        <taxon>Tracheophyta</taxon>
        <taxon>Spermatophyta</taxon>
        <taxon>Magnoliopsida</taxon>
        <taxon>eudicotyledons</taxon>
        <taxon>Gunneridae</taxon>
        <taxon>Pentapetalae</taxon>
        <taxon>rosids</taxon>
        <taxon>fabids</taxon>
        <taxon>Malpighiales</taxon>
        <taxon>Euphorbiaceae</taxon>
        <taxon>Crotonoideae</taxon>
        <taxon>Jatropheae</taxon>
        <taxon>Jatropha</taxon>
    </lineage>
</organism>
<dbReference type="EMBL" id="KK914370">
    <property type="protein sequence ID" value="KDP37991.1"/>
    <property type="molecule type" value="Genomic_DNA"/>
</dbReference>
<dbReference type="FunFam" id="3.80.10.10:FF:000269">
    <property type="entry name" value="Piriformospora indica-insensitive protein 2"/>
    <property type="match status" value="1"/>
</dbReference>
<dbReference type="AlphaFoldDB" id="A0A067KP31"/>
<keyword evidence="13" id="KW-1185">Reference proteome</keyword>
<dbReference type="OrthoDB" id="676979at2759"/>
<evidence type="ECO:0000256" key="4">
    <source>
        <dbReference type="ARBA" id="ARBA00022729"/>
    </source>
</evidence>
<keyword evidence="2" id="KW-1003">Cell membrane</keyword>
<evidence type="ECO:0000256" key="11">
    <source>
        <dbReference type="SAM" id="SignalP"/>
    </source>
</evidence>
<name>A0A067KP31_JATCU</name>
<dbReference type="PANTHER" id="PTHR48056:SF81">
    <property type="entry name" value="RECEPTOR PROTEIN-TYROSINE KINASE CEPR1"/>
    <property type="match status" value="1"/>
</dbReference>
<evidence type="ECO:0000256" key="5">
    <source>
        <dbReference type="ARBA" id="ARBA00022737"/>
    </source>
</evidence>
<dbReference type="Gene3D" id="3.80.10.10">
    <property type="entry name" value="Ribonuclease Inhibitor"/>
    <property type="match status" value="3"/>
</dbReference>
<evidence type="ECO:0008006" key="14">
    <source>
        <dbReference type="Google" id="ProtNLM"/>
    </source>
</evidence>
<evidence type="ECO:0000256" key="1">
    <source>
        <dbReference type="ARBA" id="ARBA00004236"/>
    </source>
</evidence>
<dbReference type="Proteomes" id="UP000027138">
    <property type="component" value="Unassembled WGS sequence"/>
</dbReference>
<dbReference type="PANTHER" id="PTHR48056">
    <property type="entry name" value="LRR RECEPTOR-LIKE SERINE/THREONINE-PROTEIN KINASE-RELATED"/>
    <property type="match status" value="1"/>
</dbReference>
<reference evidence="12 13" key="1">
    <citation type="journal article" date="2014" name="PLoS ONE">
        <title>Global Analysis of Gene Expression Profiles in Physic Nut (Jatropha curcas L.) Seedlings Exposed to Salt Stress.</title>
        <authorList>
            <person name="Zhang L."/>
            <person name="Zhang C."/>
            <person name="Wu P."/>
            <person name="Chen Y."/>
            <person name="Li M."/>
            <person name="Jiang H."/>
            <person name="Wu G."/>
        </authorList>
    </citation>
    <scope>NUCLEOTIDE SEQUENCE [LARGE SCALE GENOMIC DNA]</scope>
    <source>
        <strain evidence="13">cv. GZQX0401</strain>
        <tissue evidence="12">Young leaves</tissue>
    </source>
</reference>
<comment type="subcellular location">
    <subcellularLocation>
        <location evidence="1">Cell membrane</location>
    </subcellularLocation>
</comment>
<keyword evidence="5" id="KW-0677">Repeat</keyword>
<evidence type="ECO:0000256" key="2">
    <source>
        <dbReference type="ARBA" id="ARBA00022475"/>
    </source>
</evidence>
<accession>A0A067KP31</accession>
<evidence type="ECO:0000313" key="13">
    <source>
        <dbReference type="Proteomes" id="UP000027138"/>
    </source>
</evidence>
<dbReference type="InterPro" id="IPR003591">
    <property type="entry name" value="Leu-rich_rpt_typical-subtyp"/>
</dbReference>
<keyword evidence="7" id="KW-0067">ATP-binding</keyword>
<feature type="compositionally biased region" description="Basic and acidic residues" evidence="10">
    <location>
        <begin position="434"/>
        <end position="443"/>
    </location>
</feature>
<dbReference type="InterPro" id="IPR050647">
    <property type="entry name" value="Plant_LRR-RLKs"/>
</dbReference>
<dbReference type="GO" id="GO:0005524">
    <property type="term" value="F:ATP binding"/>
    <property type="evidence" value="ECO:0007669"/>
    <property type="project" value="UniProtKB-KW"/>
</dbReference>
<evidence type="ECO:0000256" key="7">
    <source>
        <dbReference type="ARBA" id="ARBA00022840"/>
    </source>
</evidence>
<keyword evidence="6" id="KW-0547">Nucleotide-binding</keyword>
<proteinExistence type="predicted"/>
<sequence length="477" mass="52118">MASSLFLYFFLGFLVLAGEVIALSSRNESDHMVMDKEELLGVFEVFDALLDDPIWAQLHPQPCTDTPWPGIQCEIAFDENKDNPPVFHVTKIHIGPDIVNPPCKSSAYLSNSLQKLPYLKVLSIFNCFLNSPAILSPTLFDSLSSLEHLSLGSNPSLSGDIPSSLGQITSLRVLSLSQNNLLGNIPNEISGLVNLEQLDLSYNNLSGEIPKRIDGLKSLTILDLSFNNLEGQVPHSLGQLQLLQKIDLGSNNIVGRIPPELGKLKRLVLLDLSHNFMNGPIPETFSGLQQLQYLIADHNPINSGIPLFVGSLKRLTSMSLAGCGLRGTIPNSLSSLKNLTALSLDNNTLIGTIPSSLGFLPNLDQVNVSNNKLSGELLLPEEFIIRLGKRLDVRGNIGLCTSNGTYSKKKISLYLKTPVCSGKIDNDGPEENPDESKGMEPSRFHGNISSNAVPPCLDHQKLLVLCIFVLSFWLFFL</sequence>
<dbReference type="Pfam" id="PF00560">
    <property type="entry name" value="LRR_1"/>
    <property type="match status" value="2"/>
</dbReference>